<evidence type="ECO:0000256" key="5">
    <source>
        <dbReference type="ARBA" id="ARBA00048142"/>
    </source>
</evidence>
<dbReference type="NCBIfam" id="TIGR01237">
    <property type="entry name" value="D1pyr5carbox2"/>
    <property type="match status" value="1"/>
</dbReference>
<dbReference type="InterPro" id="IPR050485">
    <property type="entry name" value="Proline_metab_enzyme"/>
</dbReference>
<dbReference type="SUPFAM" id="SSF53720">
    <property type="entry name" value="ALDH-like"/>
    <property type="match status" value="1"/>
</dbReference>
<evidence type="ECO:0000256" key="3">
    <source>
        <dbReference type="ARBA" id="ARBA00023002"/>
    </source>
</evidence>
<evidence type="ECO:0000313" key="11">
    <source>
        <dbReference type="Proteomes" id="UP000204391"/>
    </source>
</evidence>
<proteinExistence type="inferred from homology"/>
<keyword evidence="4" id="KW-0520">NAD</keyword>
<dbReference type="InterPro" id="IPR016160">
    <property type="entry name" value="Ald_DH_CS_CYS"/>
</dbReference>
<keyword evidence="3" id="KW-0560">Oxidoreductase</keyword>
<dbReference type="InterPro" id="IPR005932">
    <property type="entry name" value="RocA"/>
</dbReference>
<evidence type="ECO:0000256" key="4">
    <source>
        <dbReference type="ARBA" id="ARBA00023027"/>
    </source>
</evidence>
<dbReference type="FunFam" id="3.40.309.10:FF:000005">
    <property type="entry name" value="1-pyrroline-5-carboxylate dehydrogenase 1"/>
    <property type="match status" value="1"/>
</dbReference>
<dbReference type="InterPro" id="IPR016163">
    <property type="entry name" value="Ald_DH_C"/>
</dbReference>
<evidence type="ECO:0000256" key="7">
    <source>
        <dbReference type="NCBIfam" id="TIGR01237"/>
    </source>
</evidence>
<dbReference type="EC" id="1.2.1.88" evidence="2 7"/>
<feature type="region of interest" description="Disordered" evidence="8">
    <location>
        <begin position="1"/>
        <end position="20"/>
    </location>
</feature>
<evidence type="ECO:0000313" key="10">
    <source>
        <dbReference type="EMBL" id="ASN04845.1"/>
    </source>
</evidence>
<dbReference type="GO" id="GO:0009898">
    <property type="term" value="C:cytoplasmic side of plasma membrane"/>
    <property type="evidence" value="ECO:0007669"/>
    <property type="project" value="TreeGrafter"/>
</dbReference>
<name>A0A221MB16_9BACI</name>
<evidence type="ECO:0000256" key="8">
    <source>
        <dbReference type="SAM" id="MobiDB-lite"/>
    </source>
</evidence>
<organism evidence="10 11">
    <name type="scientific">Virgibacillus necropolis</name>
    <dbReference type="NCBI Taxonomy" id="163877"/>
    <lineage>
        <taxon>Bacteria</taxon>
        <taxon>Bacillati</taxon>
        <taxon>Bacillota</taxon>
        <taxon>Bacilli</taxon>
        <taxon>Bacillales</taxon>
        <taxon>Bacillaceae</taxon>
        <taxon>Virgibacillus</taxon>
    </lineage>
</organism>
<dbReference type="OrthoDB" id="9762913at2"/>
<dbReference type="NCBIfam" id="NF002852">
    <property type="entry name" value="PRK03137.1"/>
    <property type="match status" value="1"/>
</dbReference>
<dbReference type="AlphaFoldDB" id="A0A221MB16"/>
<dbReference type="EMBL" id="CP022437">
    <property type="protein sequence ID" value="ASN04845.1"/>
    <property type="molecule type" value="Genomic_DNA"/>
</dbReference>
<feature type="domain" description="Aldehyde dehydrogenase" evidence="9">
    <location>
        <begin position="51"/>
        <end position="510"/>
    </location>
</feature>
<dbReference type="PROSITE" id="PS00070">
    <property type="entry name" value="ALDEHYDE_DEHYDR_CYS"/>
    <property type="match status" value="1"/>
</dbReference>
<dbReference type="KEGG" id="vne:CFK40_07365"/>
<protein>
    <recommendedName>
        <fullName evidence="2 7">L-glutamate gamma-semialdehyde dehydrogenase</fullName>
        <ecNumber evidence="2 7">1.2.1.88</ecNumber>
    </recommendedName>
</protein>
<dbReference type="RefSeq" id="WP_089531696.1">
    <property type="nucleotide sequence ID" value="NZ_CP022437.1"/>
</dbReference>
<dbReference type="Pfam" id="PF00171">
    <property type="entry name" value="Aldedh"/>
    <property type="match status" value="1"/>
</dbReference>
<gene>
    <name evidence="10" type="primary">pruA</name>
    <name evidence="10" type="ORF">CFK40_07365</name>
</gene>
<evidence type="ECO:0000259" key="9">
    <source>
        <dbReference type="Pfam" id="PF00171"/>
    </source>
</evidence>
<comment type="pathway">
    <text evidence="1">Amino-acid degradation; L-proline degradation into L-glutamate; L-glutamate from L-proline: step 2/2.</text>
</comment>
<sequence length="515" mass="56334">MPVAPFKNDAPTDWGNPENKEELNSSLEFVKTELGKEYPLVIGGREISTEHKLASYNPALHNEVVGYVCQAGKDDIETAITAARKAYESWSSATFQERALHLFKAAEIMKRRKAELIAWQVYEAGKNWTEADGEINEATDFLEMYGRNAIKLEQGQELVSLPGIENRLEYKPLGVGAIISPWNFPLAIVTGMTVSAIVTGNTVLLKPASLTPVVAAKFMEIMHEADIPDGVINFVPGSSGEMGDYMVAHRDINFVSFTGSKEVGLRIDEVAHTRIPDQRWIKRVVAEMGGKNGVVVDESADLDAAADGIVTSAFGYQGQKCSAGSRAIIHENVYDVMVNKIIERTQALQVGSGNENNAIGPVIDEKAFKKINEYVEIGKNEGILVCGGDSDDTEGYYITPTVIKDVTPESRIMKEEIFGPVLAICKVANVEEGVEVYNNTEFGLTGALYTNKRDQIMYARQKMDCGNLFFNGKCTGALVGVQPFGGYYMSGTGSKTGCMDYLLNFVQAKTCAENF</sequence>
<dbReference type="Gene3D" id="3.40.605.10">
    <property type="entry name" value="Aldehyde Dehydrogenase, Chain A, domain 1"/>
    <property type="match status" value="1"/>
</dbReference>
<evidence type="ECO:0000256" key="2">
    <source>
        <dbReference type="ARBA" id="ARBA00012884"/>
    </source>
</evidence>
<dbReference type="Proteomes" id="UP000204391">
    <property type="component" value="Chromosome"/>
</dbReference>
<dbReference type="FunFam" id="3.40.605.10:FF:000045">
    <property type="entry name" value="1-pyrroline-5-carboxylate dehydrogenase 1"/>
    <property type="match status" value="1"/>
</dbReference>
<dbReference type="CDD" id="cd07124">
    <property type="entry name" value="ALDH_PutA-P5CDH-RocA"/>
    <property type="match status" value="1"/>
</dbReference>
<dbReference type="InterPro" id="IPR016162">
    <property type="entry name" value="Ald_DH_N"/>
</dbReference>
<comment type="similarity">
    <text evidence="6">Belongs to the aldehyde dehydrogenase family. RocA subfamily.</text>
</comment>
<dbReference type="InterPro" id="IPR015590">
    <property type="entry name" value="Aldehyde_DH_dom"/>
</dbReference>
<evidence type="ECO:0000256" key="6">
    <source>
        <dbReference type="ARBA" id="ARBA00061617"/>
    </source>
</evidence>
<dbReference type="PANTHER" id="PTHR42862">
    <property type="entry name" value="DELTA-1-PYRROLINE-5-CARBOXYLATE DEHYDROGENASE 1, ISOFORM A-RELATED"/>
    <property type="match status" value="1"/>
</dbReference>
<accession>A0A221MB16</accession>
<dbReference type="GO" id="GO:0004657">
    <property type="term" value="F:proline dehydrogenase activity"/>
    <property type="evidence" value="ECO:0007669"/>
    <property type="project" value="UniProtKB-ARBA"/>
</dbReference>
<keyword evidence="11" id="KW-1185">Reference proteome</keyword>
<dbReference type="Gene3D" id="3.40.309.10">
    <property type="entry name" value="Aldehyde Dehydrogenase, Chain A, domain 2"/>
    <property type="match status" value="1"/>
</dbReference>
<comment type="catalytic activity">
    <reaction evidence="5">
        <text>L-glutamate 5-semialdehyde + NAD(+) + H2O = L-glutamate + NADH + 2 H(+)</text>
        <dbReference type="Rhea" id="RHEA:30235"/>
        <dbReference type="ChEBI" id="CHEBI:15377"/>
        <dbReference type="ChEBI" id="CHEBI:15378"/>
        <dbReference type="ChEBI" id="CHEBI:29985"/>
        <dbReference type="ChEBI" id="CHEBI:57540"/>
        <dbReference type="ChEBI" id="CHEBI:57945"/>
        <dbReference type="ChEBI" id="CHEBI:58066"/>
        <dbReference type="EC" id="1.2.1.88"/>
    </reaction>
</comment>
<reference evidence="10 11" key="1">
    <citation type="journal article" date="2003" name="Int. J. Syst. Evol. Microbiol.">
        <title>Virgibacillus carmonensis sp. nov., Virgibacillus necropolis sp. nov. and Virgibacillus picturae sp. nov., three novel species isolated from deteriorated mural paintings, transfer of the species of the genus salibacillus to Virgibacillus, as Virgibacillus marismortui comb. nov. and Virgibacillus salexigens comb. nov., and emended description of the genus Virgibacillus.</title>
        <authorList>
            <person name="Heyrman J."/>
            <person name="Logan N.A."/>
            <person name="Busse H.J."/>
            <person name="Balcaen A."/>
            <person name="Lebbe L."/>
            <person name="Rodriguez-Diaz M."/>
            <person name="Swings J."/>
            <person name="De Vos P."/>
        </authorList>
    </citation>
    <scope>NUCLEOTIDE SEQUENCE [LARGE SCALE GENOMIC DNA]</scope>
    <source>
        <strain evidence="10 11">LMG 19488</strain>
    </source>
</reference>
<dbReference type="PANTHER" id="PTHR42862:SF1">
    <property type="entry name" value="DELTA-1-PYRROLINE-5-CARBOXYLATE DEHYDROGENASE 2, ISOFORM A-RELATED"/>
    <property type="match status" value="1"/>
</dbReference>
<evidence type="ECO:0000256" key="1">
    <source>
        <dbReference type="ARBA" id="ARBA00004786"/>
    </source>
</evidence>
<dbReference type="InterPro" id="IPR016161">
    <property type="entry name" value="Ald_DH/histidinol_DH"/>
</dbReference>
<dbReference type="GO" id="GO:0003842">
    <property type="term" value="F:L-glutamate gamma-semialdehyde dehydrogenase activity"/>
    <property type="evidence" value="ECO:0007669"/>
    <property type="project" value="UniProtKB-UniRule"/>
</dbReference>
<dbReference type="GO" id="GO:0010133">
    <property type="term" value="P:L-proline catabolic process to L-glutamate"/>
    <property type="evidence" value="ECO:0007669"/>
    <property type="project" value="TreeGrafter"/>
</dbReference>